<proteinExistence type="predicted"/>
<accession>X1VJT4</accession>
<dbReference type="AlphaFoldDB" id="X1VJT4"/>
<protein>
    <submittedName>
        <fullName evidence="1">Uncharacterized protein</fullName>
    </submittedName>
</protein>
<sequence>ASLMPEGVTLEITDSLVAQLGEMGFAKDAIAAMSTEEAWANLFKTAAPEVTVPPPKVPGVDISGMTDGEAAKIIAASDHLLMEIPVQDAIIKSALQSNWGKTLAEEIGKLPPGKELIKIIDPRELVSMDATTIEAIVAREAIGFAEVVKMGQNAAAVKMGELQGITTNPVKMFGFNRDAYSAKMVSRLLPDYVGTPEAGTLEHVFTHPEMYSWEGFDKGLRYVTTVHEINTEVFNLLKKEGVA</sequence>
<evidence type="ECO:0000313" key="1">
    <source>
        <dbReference type="EMBL" id="GAJ08155.1"/>
    </source>
</evidence>
<organism evidence="1">
    <name type="scientific">marine sediment metagenome</name>
    <dbReference type="NCBI Taxonomy" id="412755"/>
    <lineage>
        <taxon>unclassified sequences</taxon>
        <taxon>metagenomes</taxon>
        <taxon>ecological metagenomes</taxon>
    </lineage>
</organism>
<name>X1VJT4_9ZZZZ</name>
<comment type="caution">
    <text evidence="1">The sequence shown here is derived from an EMBL/GenBank/DDBJ whole genome shotgun (WGS) entry which is preliminary data.</text>
</comment>
<reference evidence="1" key="1">
    <citation type="journal article" date="2014" name="Front. Microbiol.">
        <title>High frequency of phylogenetically diverse reductive dehalogenase-homologous genes in deep subseafloor sedimentary metagenomes.</title>
        <authorList>
            <person name="Kawai M."/>
            <person name="Futagami T."/>
            <person name="Toyoda A."/>
            <person name="Takaki Y."/>
            <person name="Nishi S."/>
            <person name="Hori S."/>
            <person name="Arai W."/>
            <person name="Tsubouchi T."/>
            <person name="Morono Y."/>
            <person name="Uchiyama I."/>
            <person name="Ito T."/>
            <person name="Fujiyama A."/>
            <person name="Inagaki F."/>
            <person name="Takami H."/>
        </authorList>
    </citation>
    <scope>NUCLEOTIDE SEQUENCE</scope>
    <source>
        <strain evidence="1">Expedition CK06-06</strain>
    </source>
</reference>
<gene>
    <name evidence="1" type="ORF">S12H4_50711</name>
</gene>
<feature type="non-terminal residue" evidence="1">
    <location>
        <position position="1"/>
    </location>
</feature>
<dbReference type="EMBL" id="BARW01031968">
    <property type="protein sequence ID" value="GAJ08155.1"/>
    <property type="molecule type" value="Genomic_DNA"/>
</dbReference>
<feature type="non-terminal residue" evidence="1">
    <location>
        <position position="243"/>
    </location>
</feature>